<dbReference type="EMBL" id="JAGZCZ010000013">
    <property type="protein sequence ID" value="MBS5520465.1"/>
    <property type="molecule type" value="Genomic_DNA"/>
</dbReference>
<dbReference type="AlphaFoldDB" id="A0A943EG36"/>
<gene>
    <name evidence="2" type="ORF">KHX13_09195</name>
</gene>
<dbReference type="Proteomes" id="UP000754226">
    <property type="component" value="Unassembled WGS sequence"/>
</dbReference>
<feature type="transmembrane region" description="Helical" evidence="1">
    <location>
        <begin position="26"/>
        <end position="47"/>
    </location>
</feature>
<organism evidence="2 3">
    <name type="scientific">Acidaminococcus intestini</name>
    <dbReference type="NCBI Taxonomy" id="187327"/>
    <lineage>
        <taxon>Bacteria</taxon>
        <taxon>Bacillati</taxon>
        <taxon>Bacillota</taxon>
        <taxon>Negativicutes</taxon>
        <taxon>Acidaminococcales</taxon>
        <taxon>Acidaminococcaceae</taxon>
        <taxon>Acidaminococcus</taxon>
    </lineage>
</organism>
<accession>A0A943EG36</accession>
<feature type="transmembrane region" description="Helical" evidence="1">
    <location>
        <begin position="260"/>
        <end position="279"/>
    </location>
</feature>
<name>A0A943EG36_9FIRM</name>
<feature type="transmembrane region" description="Helical" evidence="1">
    <location>
        <begin position="59"/>
        <end position="77"/>
    </location>
</feature>
<feature type="transmembrane region" description="Helical" evidence="1">
    <location>
        <begin position="291"/>
        <end position="313"/>
    </location>
</feature>
<dbReference type="GO" id="GO:0015128">
    <property type="term" value="F:gluconate transmembrane transporter activity"/>
    <property type="evidence" value="ECO:0007669"/>
    <property type="project" value="InterPro"/>
</dbReference>
<feature type="transmembrane region" description="Helical" evidence="1">
    <location>
        <begin position="97"/>
        <end position="128"/>
    </location>
</feature>
<feature type="transmembrane region" description="Helical" evidence="1">
    <location>
        <begin position="412"/>
        <end position="436"/>
    </location>
</feature>
<dbReference type="GO" id="GO:0005886">
    <property type="term" value="C:plasma membrane"/>
    <property type="evidence" value="ECO:0007669"/>
    <property type="project" value="TreeGrafter"/>
</dbReference>
<feature type="transmembrane region" description="Helical" evidence="1">
    <location>
        <begin position="177"/>
        <end position="198"/>
    </location>
</feature>
<feature type="transmembrane region" description="Helical" evidence="1">
    <location>
        <begin position="333"/>
        <end position="358"/>
    </location>
</feature>
<keyword evidence="1" id="KW-0812">Transmembrane</keyword>
<comment type="caution">
    <text evidence="2">The sequence shown here is derived from an EMBL/GenBank/DDBJ whole genome shotgun (WGS) entry which is preliminary data.</text>
</comment>
<evidence type="ECO:0000313" key="2">
    <source>
        <dbReference type="EMBL" id="MBS5520465.1"/>
    </source>
</evidence>
<evidence type="ECO:0000256" key="1">
    <source>
        <dbReference type="SAM" id="Phobius"/>
    </source>
</evidence>
<proteinExistence type="predicted"/>
<dbReference type="Pfam" id="PF02447">
    <property type="entry name" value="GntP_permease"/>
    <property type="match status" value="1"/>
</dbReference>
<dbReference type="InterPro" id="IPR003474">
    <property type="entry name" value="Glcn_transporter"/>
</dbReference>
<protein>
    <submittedName>
        <fullName evidence="2">GntP family permease</fullName>
    </submittedName>
</protein>
<dbReference type="PANTHER" id="PTHR30354">
    <property type="entry name" value="GNT FAMILY GLUCONATE TRANSPORTER"/>
    <property type="match status" value="1"/>
</dbReference>
<sequence length="437" mass="45765">MVGVLGLIVAIICVVALIWKNWHMAVVSLVGALVVILFNGMDPVLVLKDNFMKGMAGFAGNWYLLFMLGAIFGKVMGDSGASVGIANRMLKLIGEKSVVLVVMLTGLVLSYGGIGTFIIAFSLYPIAVALFQKADIPKKLIVATIMVCPVTVCMAMLPGSPSTQNLIPTTYFGTTAYAGPTLGIICSIIMFVSAYLYLNWQIRKAKANGEHFEPSEGEDLSALEAVNNGNVPSITNCFIPIVILLALMFGLQFTTKIPSAYAVAIAMAVAILAGCVLYRDFLDPKKAICDGAGGGLGSLIATSSIMGFGAVVSASPAYSNITKALVNMQADPLITALISINVIAAITGSSAGGLNIFLSSMGNYLAGSGLNLSMLHRVVCIASSGFDAMPHASGMVVCNQIAKTSQKDTYKYVFVTCAIMPFLCAVIACILGRMGIV</sequence>
<evidence type="ECO:0000313" key="3">
    <source>
        <dbReference type="Proteomes" id="UP000754226"/>
    </source>
</evidence>
<keyword evidence="1" id="KW-1133">Transmembrane helix</keyword>
<feature type="transmembrane region" description="Helical" evidence="1">
    <location>
        <begin position="140"/>
        <end position="157"/>
    </location>
</feature>
<dbReference type="PANTHER" id="PTHR30354:SF7">
    <property type="entry name" value="BLL7963 PROTEIN"/>
    <property type="match status" value="1"/>
</dbReference>
<feature type="transmembrane region" description="Helical" evidence="1">
    <location>
        <begin position="237"/>
        <end position="254"/>
    </location>
</feature>
<keyword evidence="1" id="KW-0472">Membrane</keyword>
<reference evidence="2" key="1">
    <citation type="submission" date="2021-02" db="EMBL/GenBank/DDBJ databases">
        <title>Infant gut strain persistence is associated with maternal origin, phylogeny, and functional potential including surface adhesion and iron acquisition.</title>
        <authorList>
            <person name="Lou Y.C."/>
        </authorList>
    </citation>
    <scope>NUCLEOTIDE SEQUENCE</scope>
    <source>
        <strain evidence="2">L3_106_000M1_dasL3_106_000M1_concoct_15</strain>
    </source>
</reference>